<sequence length="149" mass="17175">MDRKAMVLKKTFTQMRSTIQVGTMATKLTTDPQTYLFDSDSSSGPCCRITRRRQTSDLVRGAVKKLTYANAKASAMETVLFSKEDEEFMERVENAMKLARMVRRFSEVYREYEQKGEKSKMWAAYKVLVERQDARKALLQLLSAVHPSD</sequence>
<dbReference type="Proteomes" id="UP000308267">
    <property type="component" value="Unassembled WGS sequence"/>
</dbReference>
<accession>A0A4V3SGR6</accession>
<protein>
    <submittedName>
        <fullName evidence="1">Uncharacterized protein</fullName>
    </submittedName>
</protein>
<gene>
    <name evidence="1" type="ORF">CRM22_001565</name>
</gene>
<evidence type="ECO:0000313" key="2">
    <source>
        <dbReference type="Proteomes" id="UP000308267"/>
    </source>
</evidence>
<comment type="caution">
    <text evidence="1">The sequence shown here is derived from an EMBL/GenBank/DDBJ whole genome shotgun (WGS) entry which is preliminary data.</text>
</comment>
<keyword evidence="2" id="KW-1185">Reference proteome</keyword>
<name>A0A4V3SGR6_OPIFE</name>
<proteinExistence type="predicted"/>
<organism evidence="1 2">
    <name type="scientific">Opisthorchis felineus</name>
    <dbReference type="NCBI Taxonomy" id="147828"/>
    <lineage>
        <taxon>Eukaryota</taxon>
        <taxon>Metazoa</taxon>
        <taxon>Spiralia</taxon>
        <taxon>Lophotrochozoa</taxon>
        <taxon>Platyhelminthes</taxon>
        <taxon>Trematoda</taxon>
        <taxon>Digenea</taxon>
        <taxon>Opisthorchiida</taxon>
        <taxon>Opisthorchiata</taxon>
        <taxon>Opisthorchiidae</taxon>
        <taxon>Opisthorchis</taxon>
    </lineage>
</organism>
<evidence type="ECO:0000313" key="1">
    <source>
        <dbReference type="EMBL" id="TGZ73364.1"/>
    </source>
</evidence>
<dbReference type="AlphaFoldDB" id="A0A4V3SGR6"/>
<dbReference type="OrthoDB" id="10396246at2759"/>
<dbReference type="EMBL" id="SJOL01002804">
    <property type="protein sequence ID" value="TGZ73364.1"/>
    <property type="molecule type" value="Genomic_DNA"/>
</dbReference>
<reference evidence="1 2" key="1">
    <citation type="journal article" date="2019" name="BMC Genomics">
        <title>New insights from Opisthorchis felineus genome: update on genomics of the epidemiologically important liver flukes.</title>
        <authorList>
            <person name="Ershov N.I."/>
            <person name="Mordvinov V.A."/>
            <person name="Prokhortchouk E.B."/>
            <person name="Pakharukova M.Y."/>
            <person name="Gunbin K.V."/>
            <person name="Ustyantsev K."/>
            <person name="Genaev M.A."/>
            <person name="Blinov A.G."/>
            <person name="Mazur A."/>
            <person name="Boulygina E."/>
            <person name="Tsygankova S."/>
            <person name="Khrameeva E."/>
            <person name="Chekanov N."/>
            <person name="Fan G."/>
            <person name="Xiao A."/>
            <person name="Zhang H."/>
            <person name="Xu X."/>
            <person name="Yang H."/>
            <person name="Solovyev V."/>
            <person name="Lee S.M."/>
            <person name="Liu X."/>
            <person name="Afonnikov D.A."/>
            <person name="Skryabin K.G."/>
        </authorList>
    </citation>
    <scope>NUCLEOTIDE SEQUENCE [LARGE SCALE GENOMIC DNA]</scope>
    <source>
        <strain evidence="1">AK-0245</strain>
        <tissue evidence="1">Whole organism</tissue>
    </source>
</reference>